<dbReference type="InterPro" id="IPR040256">
    <property type="entry name" value="At4g02000-like"/>
</dbReference>
<feature type="compositionally biased region" description="Polar residues" evidence="1">
    <location>
        <begin position="154"/>
        <end position="167"/>
    </location>
</feature>
<gene>
    <name evidence="2" type="ORF">Salat_1506500</name>
</gene>
<evidence type="ECO:0000256" key="1">
    <source>
        <dbReference type="SAM" id="MobiDB-lite"/>
    </source>
</evidence>
<evidence type="ECO:0008006" key="4">
    <source>
        <dbReference type="Google" id="ProtNLM"/>
    </source>
</evidence>
<evidence type="ECO:0000313" key="2">
    <source>
        <dbReference type="EMBL" id="KAK4427376.1"/>
    </source>
</evidence>
<reference evidence="2" key="1">
    <citation type="submission" date="2020-06" db="EMBL/GenBank/DDBJ databases">
        <authorList>
            <person name="Li T."/>
            <person name="Hu X."/>
            <person name="Zhang T."/>
            <person name="Song X."/>
            <person name="Zhang H."/>
            <person name="Dai N."/>
            <person name="Sheng W."/>
            <person name="Hou X."/>
            <person name="Wei L."/>
        </authorList>
    </citation>
    <scope>NUCLEOTIDE SEQUENCE</scope>
    <source>
        <strain evidence="2">3651</strain>
        <tissue evidence="2">Leaf</tissue>
    </source>
</reference>
<dbReference type="AlphaFoldDB" id="A0AAE1YBT4"/>
<dbReference type="PANTHER" id="PTHR31286:SF180">
    <property type="entry name" value="OS10G0362600 PROTEIN"/>
    <property type="match status" value="1"/>
</dbReference>
<proteinExistence type="predicted"/>
<evidence type="ECO:0000313" key="3">
    <source>
        <dbReference type="Proteomes" id="UP001293254"/>
    </source>
</evidence>
<dbReference type="Proteomes" id="UP001293254">
    <property type="component" value="Unassembled WGS sequence"/>
</dbReference>
<feature type="region of interest" description="Disordered" evidence="1">
    <location>
        <begin position="129"/>
        <end position="231"/>
    </location>
</feature>
<organism evidence="2 3">
    <name type="scientific">Sesamum alatum</name>
    <dbReference type="NCBI Taxonomy" id="300844"/>
    <lineage>
        <taxon>Eukaryota</taxon>
        <taxon>Viridiplantae</taxon>
        <taxon>Streptophyta</taxon>
        <taxon>Embryophyta</taxon>
        <taxon>Tracheophyta</taxon>
        <taxon>Spermatophyta</taxon>
        <taxon>Magnoliopsida</taxon>
        <taxon>eudicotyledons</taxon>
        <taxon>Gunneridae</taxon>
        <taxon>Pentapetalae</taxon>
        <taxon>asterids</taxon>
        <taxon>lamiids</taxon>
        <taxon>Lamiales</taxon>
        <taxon>Pedaliaceae</taxon>
        <taxon>Sesamum</taxon>
    </lineage>
</organism>
<keyword evidence="3" id="KW-1185">Reference proteome</keyword>
<dbReference type="EMBL" id="JACGWO010000005">
    <property type="protein sequence ID" value="KAK4427376.1"/>
    <property type="molecule type" value="Genomic_DNA"/>
</dbReference>
<sequence>MPYCFEFKEDDISFTPVWAFLPSLPIECWNPNALGKIGSRVSNPIAMDYLTRKMERVSYARILVEVDVSKPLVDKVEFILPNGVTRKQPVVYEFTPRFYSECCKFGHLNDACQGSQTQAAASTVPVKQPCSDGKAKVAANGNKQVSHAARNEVQEQPGTSKPQQIRATSLHHMPSEQPEIEPNSPVDLSDSDDESSSATQHHMPRREINITASRDPKQKQKHGGVTPSQSP</sequence>
<comment type="caution">
    <text evidence="2">The sequence shown here is derived from an EMBL/GenBank/DDBJ whole genome shotgun (WGS) entry which is preliminary data.</text>
</comment>
<reference evidence="2" key="2">
    <citation type="journal article" date="2024" name="Plant">
        <title>Genomic evolution and insights into agronomic trait innovations of Sesamum species.</title>
        <authorList>
            <person name="Miao H."/>
            <person name="Wang L."/>
            <person name="Qu L."/>
            <person name="Liu H."/>
            <person name="Sun Y."/>
            <person name="Le M."/>
            <person name="Wang Q."/>
            <person name="Wei S."/>
            <person name="Zheng Y."/>
            <person name="Lin W."/>
            <person name="Duan Y."/>
            <person name="Cao H."/>
            <person name="Xiong S."/>
            <person name="Wang X."/>
            <person name="Wei L."/>
            <person name="Li C."/>
            <person name="Ma Q."/>
            <person name="Ju M."/>
            <person name="Zhao R."/>
            <person name="Li G."/>
            <person name="Mu C."/>
            <person name="Tian Q."/>
            <person name="Mei H."/>
            <person name="Zhang T."/>
            <person name="Gao T."/>
            <person name="Zhang H."/>
        </authorList>
    </citation>
    <scope>NUCLEOTIDE SEQUENCE</scope>
    <source>
        <strain evidence="2">3651</strain>
    </source>
</reference>
<protein>
    <recommendedName>
        <fullName evidence="4">DUF4283 domain-containing protein</fullName>
    </recommendedName>
</protein>
<accession>A0AAE1YBT4</accession>
<name>A0AAE1YBT4_9LAMI</name>
<dbReference type="PANTHER" id="PTHR31286">
    <property type="entry name" value="GLYCINE-RICH CELL WALL STRUCTURAL PROTEIN 1.8-LIKE"/>
    <property type="match status" value="1"/>
</dbReference>